<evidence type="ECO:0000256" key="9">
    <source>
        <dbReference type="ARBA" id="ARBA00023303"/>
    </source>
</evidence>
<dbReference type="Pfam" id="PF00520">
    <property type="entry name" value="Ion_trans"/>
    <property type="match status" value="1"/>
</dbReference>
<dbReference type="PANTHER" id="PTHR10117:SF54">
    <property type="entry name" value="TRANSIENT RECEPTOR POTENTIAL-GAMMA PROTEIN"/>
    <property type="match status" value="1"/>
</dbReference>
<evidence type="ECO:0000256" key="6">
    <source>
        <dbReference type="ARBA" id="ARBA00023043"/>
    </source>
</evidence>
<dbReference type="InterPro" id="IPR005821">
    <property type="entry name" value="Ion_trans_dom"/>
</dbReference>
<dbReference type="EMBL" id="GG666687">
    <property type="protein sequence ID" value="EEN43567.1"/>
    <property type="molecule type" value="Genomic_DNA"/>
</dbReference>
<evidence type="ECO:0000256" key="11">
    <source>
        <dbReference type="PROSITE-ProRule" id="PRU00023"/>
    </source>
</evidence>
<keyword evidence="9" id="KW-0407">Ion channel</keyword>
<feature type="domain" description="Transient receptor ion channel" evidence="13">
    <location>
        <begin position="148"/>
        <end position="205"/>
    </location>
</feature>
<evidence type="ECO:0000256" key="5">
    <source>
        <dbReference type="ARBA" id="ARBA00022989"/>
    </source>
</evidence>
<dbReference type="InParanoid" id="C3ZV46"/>
<name>C3ZV46_BRAFL</name>
<keyword evidence="5 12" id="KW-1133">Transmembrane helix</keyword>
<feature type="transmembrane region" description="Helical" evidence="12">
    <location>
        <begin position="299"/>
        <end position="319"/>
    </location>
</feature>
<evidence type="ECO:0000256" key="10">
    <source>
        <dbReference type="ARBA" id="ARBA00036634"/>
    </source>
</evidence>
<dbReference type="SMART" id="SM01420">
    <property type="entry name" value="TRP_2"/>
    <property type="match status" value="1"/>
</dbReference>
<feature type="transmembrane region" description="Helical" evidence="12">
    <location>
        <begin position="444"/>
        <end position="466"/>
    </location>
</feature>
<keyword evidence="7" id="KW-0406">Ion transport</keyword>
<keyword evidence="2" id="KW-0813">Transport</keyword>
<evidence type="ECO:0000256" key="2">
    <source>
        <dbReference type="ARBA" id="ARBA00022448"/>
    </source>
</evidence>
<dbReference type="Gene3D" id="1.25.40.20">
    <property type="entry name" value="Ankyrin repeat-containing domain"/>
    <property type="match status" value="2"/>
</dbReference>
<dbReference type="Pfam" id="PF08344">
    <property type="entry name" value="TRP_2"/>
    <property type="match status" value="1"/>
</dbReference>
<dbReference type="InterPro" id="IPR002153">
    <property type="entry name" value="TRPC_channel"/>
</dbReference>
<dbReference type="FunFam" id="1.25.40.20:FF:001218">
    <property type="entry name" value="Uncharacterized protein"/>
    <property type="match status" value="1"/>
</dbReference>
<evidence type="ECO:0000313" key="14">
    <source>
        <dbReference type="EMBL" id="EEN43567.1"/>
    </source>
</evidence>
<dbReference type="SUPFAM" id="SSF48403">
    <property type="entry name" value="Ankyrin repeat"/>
    <property type="match status" value="2"/>
</dbReference>
<keyword evidence="4" id="KW-0677">Repeat</keyword>
<feature type="transmembrane region" description="Helical" evidence="12">
    <location>
        <begin position="365"/>
        <end position="386"/>
    </location>
</feature>
<dbReference type="InterPro" id="IPR013555">
    <property type="entry name" value="TRP_dom"/>
</dbReference>
<keyword evidence="3 12" id="KW-0812">Transmembrane</keyword>
<sequence length="855" mass="94478">MEENINHLNDKSGEDPRAAQLTLAEKQLLSAAASGDTASVTGLLTNGEGNVNVNCRDVLGRSAVELAVDAGNLETAKVLLQYGAKPGEALMYAVDKEDMAAVQELLKYSTQKDGSPSAAFPSEVTPIVLASHKNSLPLIKVLVDQGRFIPDPGVVLSKDDHAHQNLYRGLVSPYYILLTNDDPLSRAFELSSRLDDVGASKPEVEEVYAEMAEGSRSLSVDLLDQVWNRDEAAAILNCGDEVSPLVHGDGCQMKLSRLDMAVDHEQKRFVAHQWSQRLVNECWYGAGKYFTPTTNMAEYLRGFVLMLLTPILALIYLLAPMSVPGRFIRTPAVRFAMYLASVITFIVIILLRAENVGFDGPEGGQLAPEGTVLEWLIFVWILGMLLEEGRLMVKNGPLASLTAMGIMTWVIIVIYLAAFFLRIASHHGGPKSLYRFYWATYDTTLIAEALTAVGGVLAILRLLPLLTFDRFLGPLALSMSHMVKDIVKFLIIFFIVSIAFSAGLNEIYSFYSDVVDNICFTQLENATSPLKKTTCETSNAFGDFESSFEELFWSLFGLGSKDTLNLEVNPKAVSPGDPPLQEHTLTMYVGQALYGLYLVVAVVVLLNMLIAMMSNSYQHIADNETTEWRFEVTKLMLRYIRDDTTLPVPFNIIPTPKFIYNKVIKKCCLRQRYKREMDNKEVLARLVRRYLLLHEREKGVEPIFADFTPHDPVTMATTTYTVSDGYSMDNVSGIHKESDSDSGAAALTEAEKKLLSAAAKGDIATVTELLGFGENKINVECKDALGRCAVELAVDSDHLEVANALLQYGATPGEALLYAVDKEDVAAVEMLLEYPRNAVSDTFDLHQFAVYIHIE</sequence>
<evidence type="ECO:0000256" key="4">
    <source>
        <dbReference type="ARBA" id="ARBA00022737"/>
    </source>
</evidence>
<organism>
    <name type="scientific">Branchiostoma floridae</name>
    <name type="common">Florida lancelet</name>
    <name type="synonym">Amphioxus</name>
    <dbReference type="NCBI Taxonomy" id="7739"/>
    <lineage>
        <taxon>Eukaryota</taxon>
        <taxon>Metazoa</taxon>
        <taxon>Chordata</taxon>
        <taxon>Cephalochordata</taxon>
        <taxon>Leptocardii</taxon>
        <taxon>Amphioxiformes</taxon>
        <taxon>Branchiostomatidae</taxon>
        <taxon>Branchiostoma</taxon>
    </lineage>
</organism>
<dbReference type="AlphaFoldDB" id="C3ZV46"/>
<keyword evidence="8 12" id="KW-0472">Membrane</keyword>
<dbReference type="SMART" id="SM00248">
    <property type="entry name" value="ANK"/>
    <property type="match status" value="3"/>
</dbReference>
<protein>
    <recommendedName>
        <fullName evidence="13">Transient receptor ion channel domain-containing protein</fullName>
    </recommendedName>
</protein>
<feature type="transmembrane region" description="Helical" evidence="12">
    <location>
        <begin position="331"/>
        <end position="353"/>
    </location>
</feature>
<evidence type="ECO:0000256" key="12">
    <source>
        <dbReference type="SAM" id="Phobius"/>
    </source>
</evidence>
<gene>
    <name evidence="14" type="ORF">BRAFLDRAFT_95698</name>
</gene>
<evidence type="ECO:0000256" key="7">
    <source>
        <dbReference type="ARBA" id="ARBA00023065"/>
    </source>
</evidence>
<dbReference type="GO" id="GO:0016020">
    <property type="term" value="C:membrane"/>
    <property type="evidence" value="ECO:0007669"/>
    <property type="project" value="UniProtKB-SubCell"/>
</dbReference>
<keyword evidence="6 11" id="KW-0040">ANK repeat</keyword>
<evidence type="ECO:0000256" key="8">
    <source>
        <dbReference type="ARBA" id="ARBA00023136"/>
    </source>
</evidence>
<dbReference type="PROSITE" id="PS50088">
    <property type="entry name" value="ANK_REPEAT"/>
    <property type="match status" value="1"/>
</dbReference>
<dbReference type="GO" id="GO:0005262">
    <property type="term" value="F:calcium channel activity"/>
    <property type="evidence" value="ECO:0007669"/>
    <property type="project" value="InterPro"/>
</dbReference>
<dbReference type="PROSITE" id="PS50297">
    <property type="entry name" value="ANK_REP_REGION"/>
    <property type="match status" value="1"/>
</dbReference>
<feature type="repeat" description="ANK" evidence="11">
    <location>
        <begin position="59"/>
        <end position="84"/>
    </location>
</feature>
<feature type="transmembrane region" description="Helical" evidence="12">
    <location>
        <begin position="486"/>
        <end position="504"/>
    </location>
</feature>
<proteinExistence type="predicted"/>
<dbReference type="eggNOG" id="KOG3609">
    <property type="taxonomic scope" value="Eukaryota"/>
</dbReference>
<dbReference type="InterPro" id="IPR002110">
    <property type="entry name" value="Ankyrin_rpt"/>
</dbReference>
<evidence type="ECO:0000256" key="3">
    <source>
        <dbReference type="ARBA" id="ARBA00022692"/>
    </source>
</evidence>
<evidence type="ECO:0000256" key="1">
    <source>
        <dbReference type="ARBA" id="ARBA00004141"/>
    </source>
</evidence>
<reference evidence="14" key="1">
    <citation type="journal article" date="2008" name="Nature">
        <title>The amphioxus genome and the evolution of the chordate karyotype.</title>
        <authorList>
            <consortium name="US DOE Joint Genome Institute (JGI-PGF)"/>
            <person name="Putnam N.H."/>
            <person name="Butts T."/>
            <person name="Ferrier D.E.K."/>
            <person name="Furlong R.F."/>
            <person name="Hellsten U."/>
            <person name="Kawashima T."/>
            <person name="Robinson-Rechavi M."/>
            <person name="Shoguchi E."/>
            <person name="Terry A."/>
            <person name="Yu J.-K."/>
            <person name="Benito-Gutierrez E.L."/>
            <person name="Dubchak I."/>
            <person name="Garcia-Fernandez J."/>
            <person name="Gibson-Brown J.J."/>
            <person name="Grigoriev I.V."/>
            <person name="Horton A.C."/>
            <person name="de Jong P.J."/>
            <person name="Jurka J."/>
            <person name="Kapitonov V.V."/>
            <person name="Kohara Y."/>
            <person name="Kuroki Y."/>
            <person name="Lindquist E."/>
            <person name="Lucas S."/>
            <person name="Osoegawa K."/>
            <person name="Pennacchio L.A."/>
            <person name="Salamov A.A."/>
            <person name="Satou Y."/>
            <person name="Sauka-Spengler T."/>
            <person name="Schmutz J."/>
            <person name="Shin-I T."/>
            <person name="Toyoda A."/>
            <person name="Bronner-Fraser M."/>
            <person name="Fujiyama A."/>
            <person name="Holland L.Z."/>
            <person name="Holland P.W.H."/>
            <person name="Satoh N."/>
            <person name="Rokhsar D.S."/>
        </authorList>
    </citation>
    <scope>NUCLEOTIDE SEQUENCE [LARGE SCALE GENOMIC DNA]</scope>
    <source>
        <strain evidence="14">S238N-H82</strain>
        <tissue evidence="14">Testes</tissue>
    </source>
</reference>
<comment type="subcellular location">
    <subcellularLocation>
        <location evidence="1">Membrane</location>
        <topology evidence="1">Multi-pass membrane protein</topology>
    </subcellularLocation>
</comment>
<accession>C3ZV46</accession>
<dbReference type="PRINTS" id="PR01097">
    <property type="entry name" value="TRNSRECEPTRP"/>
</dbReference>
<feature type="transmembrane region" description="Helical" evidence="12">
    <location>
        <begin position="588"/>
        <end position="610"/>
    </location>
</feature>
<comment type="catalytic activity">
    <reaction evidence="10">
        <text>Ca(2+)(in) = Ca(2+)(out)</text>
        <dbReference type="Rhea" id="RHEA:29671"/>
        <dbReference type="ChEBI" id="CHEBI:29108"/>
    </reaction>
</comment>
<dbReference type="InterPro" id="IPR036770">
    <property type="entry name" value="Ankyrin_rpt-contain_sf"/>
</dbReference>
<dbReference type="PANTHER" id="PTHR10117">
    <property type="entry name" value="TRANSIENT RECEPTOR POTENTIAL CHANNEL"/>
    <property type="match status" value="1"/>
</dbReference>
<feature type="transmembrane region" description="Helical" evidence="12">
    <location>
        <begin position="398"/>
        <end position="424"/>
    </location>
</feature>
<evidence type="ECO:0000259" key="13">
    <source>
        <dbReference type="SMART" id="SM01420"/>
    </source>
</evidence>